<proteinExistence type="predicted"/>
<reference evidence="1 2" key="1">
    <citation type="submission" date="2021-03" db="EMBL/GenBank/DDBJ databases">
        <title>Genomic Encyclopedia of Type Strains, Phase IV (KMG-IV): sequencing the most valuable type-strain genomes for metagenomic binning, comparative biology and taxonomic classification.</title>
        <authorList>
            <person name="Goeker M."/>
        </authorList>
    </citation>
    <scope>NUCLEOTIDE SEQUENCE [LARGE SCALE GENOMIC DNA]</scope>
    <source>
        <strain evidence="1 2">DSM 27138</strain>
    </source>
</reference>
<dbReference type="Proteomes" id="UP001519289">
    <property type="component" value="Unassembled WGS sequence"/>
</dbReference>
<sequence length="85" mass="8365">MGQERAQVPVDIVAVITAAISAALDQPPGTFAIRAIEPAGVTAGAQGPYAAGTPGAAALAAASGWSRAGVVQAHLTRAQFGGRTR</sequence>
<evidence type="ECO:0000313" key="1">
    <source>
        <dbReference type="EMBL" id="MBP2017174.1"/>
    </source>
</evidence>
<gene>
    <name evidence="1" type="ORF">J2Z79_000548</name>
</gene>
<comment type="caution">
    <text evidence="1">The sequence shown here is derived from an EMBL/GenBank/DDBJ whole genome shotgun (WGS) entry which is preliminary data.</text>
</comment>
<dbReference type="RefSeq" id="WP_209465324.1">
    <property type="nucleotide sequence ID" value="NZ_JAGGLG010000003.1"/>
</dbReference>
<evidence type="ECO:0000313" key="2">
    <source>
        <dbReference type="Proteomes" id="UP001519289"/>
    </source>
</evidence>
<accession>A0ABS4JNR4</accession>
<protein>
    <submittedName>
        <fullName evidence="1">Uncharacterized protein</fullName>
    </submittedName>
</protein>
<keyword evidence="2" id="KW-1185">Reference proteome</keyword>
<name>A0ABS4JNR4_9FIRM</name>
<dbReference type="EMBL" id="JAGGLG010000003">
    <property type="protein sequence ID" value="MBP2017174.1"/>
    <property type="molecule type" value="Genomic_DNA"/>
</dbReference>
<organism evidence="1 2">
    <name type="scientific">Symbiobacterium terraclitae</name>
    <dbReference type="NCBI Taxonomy" id="557451"/>
    <lineage>
        <taxon>Bacteria</taxon>
        <taxon>Bacillati</taxon>
        <taxon>Bacillota</taxon>
        <taxon>Clostridia</taxon>
        <taxon>Eubacteriales</taxon>
        <taxon>Symbiobacteriaceae</taxon>
        <taxon>Symbiobacterium</taxon>
    </lineage>
</organism>